<dbReference type="EMBL" id="CYPS01000040">
    <property type="protein sequence ID" value="CUH43706.1"/>
    <property type="molecule type" value="Genomic_DNA"/>
</dbReference>
<keyword evidence="1" id="KW-1133">Transmembrane helix</keyword>
<evidence type="ECO:0000256" key="1">
    <source>
        <dbReference type="SAM" id="Phobius"/>
    </source>
</evidence>
<keyword evidence="2" id="KW-0449">Lipoprotein</keyword>
<sequence length="453" mass="50023">MELKIKRNLKFQMPDRELTLDPERHATRVKYALDQVLASDIFGKAERLRNFLSYVVEEAIAGRSEAILGKTIAQDVYFKSFASDDGHINVVRVDAGRLRRKLQQYYETAGAGDDLRIHIDSGGYAPWFEDRSGTSRSNVDHTPFRPGLPWLIGIPAVTIAIIALAYVLGGRIEQVVDLNPKTSARSLERKALSAKSPAAVQASNYCDQARGLLFPIATIDNQILASDIFRMAINEAPDFYCGYAGLAHSLGTQALLTQSEEERDALILNSGQMAQKAVDIAPSNGWSQSAMAWVSYVSGDYDRALEYSALAQSLRPNDGNVLDFRGVILLVLGRFEEAYDVSDLSHPREIGSHRFAHRNIHAVASFHIGEFREAIASLKFASDNGDPVSALSLVYLAAAYQSLGEFEEAKATLKQLKQSWPEFRPDLVLAVFYSSPDLSEEVISALTGAGWRF</sequence>
<protein>
    <submittedName>
        <fullName evidence="2">Putative PEP-CTERM system TPR-repeat lipoprotein</fullName>
    </submittedName>
</protein>
<name>A0A0P1E6F2_9RHOB</name>
<feature type="transmembrane region" description="Helical" evidence="1">
    <location>
        <begin position="148"/>
        <end position="169"/>
    </location>
</feature>
<dbReference type="Pfam" id="PF07721">
    <property type="entry name" value="TPR_4"/>
    <property type="match status" value="1"/>
</dbReference>
<organism evidence="2 3">
    <name type="scientific">Ruegeria atlantica</name>
    <dbReference type="NCBI Taxonomy" id="81569"/>
    <lineage>
        <taxon>Bacteria</taxon>
        <taxon>Pseudomonadati</taxon>
        <taxon>Pseudomonadota</taxon>
        <taxon>Alphaproteobacteria</taxon>
        <taxon>Rhodobacterales</taxon>
        <taxon>Roseobacteraceae</taxon>
        <taxon>Ruegeria</taxon>
    </lineage>
</organism>
<evidence type="ECO:0000313" key="2">
    <source>
        <dbReference type="EMBL" id="CUH43706.1"/>
    </source>
</evidence>
<proteinExistence type="predicted"/>
<dbReference type="AlphaFoldDB" id="A0A0P1E6F2"/>
<dbReference type="GO" id="GO:0042802">
    <property type="term" value="F:identical protein binding"/>
    <property type="evidence" value="ECO:0007669"/>
    <property type="project" value="InterPro"/>
</dbReference>
<reference evidence="3" key="1">
    <citation type="submission" date="2015-09" db="EMBL/GenBank/DDBJ databases">
        <authorList>
            <person name="Rodrigo-Torres L."/>
            <person name="Arahal D.R."/>
        </authorList>
    </citation>
    <scope>NUCLEOTIDE SEQUENCE [LARGE SCALE GENOMIC DNA]</scope>
    <source>
        <strain evidence="3">CECT 4293</strain>
    </source>
</reference>
<evidence type="ECO:0000313" key="3">
    <source>
        <dbReference type="Proteomes" id="UP000050786"/>
    </source>
</evidence>
<dbReference type="InterPro" id="IPR011717">
    <property type="entry name" value="TPR-4"/>
</dbReference>
<keyword evidence="3" id="KW-1185">Reference proteome</keyword>
<accession>A0A0P1E6F2</accession>
<gene>
    <name evidence="2" type="ORF">RUM4293_02601</name>
</gene>
<dbReference type="Proteomes" id="UP000050786">
    <property type="component" value="Unassembled WGS sequence"/>
</dbReference>
<keyword evidence="1" id="KW-0472">Membrane</keyword>
<dbReference type="Gene3D" id="1.25.40.10">
    <property type="entry name" value="Tetratricopeptide repeat domain"/>
    <property type="match status" value="2"/>
</dbReference>
<dbReference type="InterPro" id="IPR011990">
    <property type="entry name" value="TPR-like_helical_dom_sf"/>
</dbReference>
<dbReference type="SUPFAM" id="SSF48452">
    <property type="entry name" value="TPR-like"/>
    <property type="match status" value="1"/>
</dbReference>
<keyword evidence="1" id="KW-0812">Transmembrane</keyword>